<comment type="similarity">
    <text evidence="2">Belongs to the CorA metal ion transporter (MIT) (TC 1.A.35) family.</text>
</comment>
<protein>
    <submittedName>
        <fullName evidence="10">Magnesium transporter</fullName>
    </submittedName>
</protein>
<dbReference type="SUPFAM" id="SSF143865">
    <property type="entry name" value="CorA soluble domain-like"/>
    <property type="match status" value="1"/>
</dbReference>
<dbReference type="PANTHER" id="PTHR46494">
    <property type="entry name" value="CORA FAMILY METAL ION TRANSPORTER (EUROFUNG)"/>
    <property type="match status" value="1"/>
</dbReference>
<dbReference type="RefSeq" id="WP_110314854.1">
    <property type="nucleotide sequence ID" value="NZ_QJJU01000002.1"/>
</dbReference>
<comment type="subcellular location">
    <subcellularLocation>
        <location evidence="1">Cell membrane</location>
        <topology evidence="1">Multi-pass membrane protein</topology>
    </subcellularLocation>
</comment>
<gene>
    <name evidence="10" type="ORF">C8E89_102345</name>
</gene>
<dbReference type="InterPro" id="IPR002523">
    <property type="entry name" value="MgTranspt_CorA/ZnTranspt_ZntB"/>
</dbReference>
<dbReference type="InterPro" id="IPR045863">
    <property type="entry name" value="CorA_TM1_TM2"/>
</dbReference>
<evidence type="ECO:0000256" key="5">
    <source>
        <dbReference type="ARBA" id="ARBA00022692"/>
    </source>
</evidence>
<dbReference type="Gene3D" id="3.30.460.20">
    <property type="entry name" value="CorA soluble domain-like"/>
    <property type="match status" value="1"/>
</dbReference>
<dbReference type="OrthoDB" id="9803416at2"/>
<dbReference type="PANTHER" id="PTHR46494:SF1">
    <property type="entry name" value="CORA FAMILY METAL ION TRANSPORTER (EUROFUNG)"/>
    <property type="match status" value="1"/>
</dbReference>
<evidence type="ECO:0000256" key="2">
    <source>
        <dbReference type="ARBA" id="ARBA00009765"/>
    </source>
</evidence>
<proteinExistence type="inferred from homology"/>
<dbReference type="CDD" id="cd12830">
    <property type="entry name" value="MtCorA-like"/>
    <property type="match status" value="1"/>
</dbReference>
<keyword evidence="3" id="KW-0813">Transport</keyword>
<evidence type="ECO:0000313" key="11">
    <source>
        <dbReference type="Proteomes" id="UP000247781"/>
    </source>
</evidence>
<reference evidence="10 11" key="2">
    <citation type="submission" date="2018-06" db="EMBL/GenBank/DDBJ databases">
        <title>Sequencing of bacterial isolates from soil warming experiment in Harvard Forest, Massachusetts, USA.</title>
        <authorList>
            <person name="Deangelis K.PhD."/>
        </authorList>
    </citation>
    <scope>NUCLEOTIDE SEQUENCE [LARGE SCALE GENOMIC DNA]</scope>
    <source>
        <strain evidence="10 11">GAS496</strain>
    </source>
</reference>
<sequence length="351" mass="39059">MIVDCAHYLGGARQSDAPLALEDAARYCLEGGFVWLGLFEPSGEEMERVRRAFSLHELAVEDARTFHLRPKVEDFEPDVKLVILRTARYDDESEEVDFGEISVFVGPNFVITVRQGVASELHAARTRLEQHPELVELGTDSVLWAILDQVVRGYEPVVAGLEHDIEQVEGTVFAGDVAPTERIYLLRREVSNFYRAAHPLHAVLTAVQRGIDAAALVPYIRDVHDSLQLISEEVSAQRDLLATILQANIAVISVEQTRVSVQQSATMERLTILATVFLPLTFITGFFGQNFDWLVGHITGLARFVEFGVAGLVIPLVLLWIWLRKTRPTHVGSSSPPRTDQPDAAGTRPLF</sequence>
<keyword evidence="6 9" id="KW-1133">Transmembrane helix</keyword>
<feature type="transmembrane region" description="Helical" evidence="9">
    <location>
        <begin position="270"/>
        <end position="288"/>
    </location>
</feature>
<dbReference type="AlphaFoldDB" id="A0A318HM67"/>
<evidence type="ECO:0000256" key="3">
    <source>
        <dbReference type="ARBA" id="ARBA00022448"/>
    </source>
</evidence>
<name>A0A318HM67_9MYCO</name>
<evidence type="ECO:0000256" key="1">
    <source>
        <dbReference type="ARBA" id="ARBA00004651"/>
    </source>
</evidence>
<dbReference type="GO" id="GO:0000287">
    <property type="term" value="F:magnesium ion binding"/>
    <property type="evidence" value="ECO:0007669"/>
    <property type="project" value="TreeGrafter"/>
</dbReference>
<keyword evidence="5 9" id="KW-0812">Transmembrane</keyword>
<comment type="caution">
    <text evidence="10">The sequence shown here is derived from an EMBL/GenBank/DDBJ whole genome shotgun (WGS) entry which is preliminary data.</text>
</comment>
<dbReference type="InterPro" id="IPR045861">
    <property type="entry name" value="CorA_cytoplasmic_dom"/>
</dbReference>
<dbReference type="Pfam" id="PF01544">
    <property type="entry name" value="CorA"/>
    <property type="match status" value="1"/>
</dbReference>
<keyword evidence="7 9" id="KW-0472">Membrane</keyword>
<dbReference type="Proteomes" id="UP000247781">
    <property type="component" value="Unassembled WGS sequence"/>
</dbReference>
<dbReference type="GO" id="GO:0015095">
    <property type="term" value="F:magnesium ion transmembrane transporter activity"/>
    <property type="evidence" value="ECO:0007669"/>
    <property type="project" value="TreeGrafter"/>
</dbReference>
<dbReference type="EMBL" id="QJJU01000002">
    <property type="protein sequence ID" value="PXX12220.1"/>
    <property type="molecule type" value="Genomic_DNA"/>
</dbReference>
<feature type="transmembrane region" description="Helical" evidence="9">
    <location>
        <begin position="300"/>
        <end position="323"/>
    </location>
</feature>
<dbReference type="GO" id="GO:0015087">
    <property type="term" value="F:cobalt ion transmembrane transporter activity"/>
    <property type="evidence" value="ECO:0007669"/>
    <property type="project" value="TreeGrafter"/>
</dbReference>
<evidence type="ECO:0000256" key="4">
    <source>
        <dbReference type="ARBA" id="ARBA00022475"/>
    </source>
</evidence>
<dbReference type="Gene3D" id="1.20.58.340">
    <property type="entry name" value="Magnesium transport protein CorA, transmembrane region"/>
    <property type="match status" value="2"/>
</dbReference>
<accession>A0A318HM67</accession>
<feature type="region of interest" description="Disordered" evidence="8">
    <location>
        <begin position="328"/>
        <end position="351"/>
    </location>
</feature>
<keyword evidence="11" id="KW-1185">Reference proteome</keyword>
<organism evidence="10 11">
    <name type="scientific">Mycolicibacterium moriokaense</name>
    <dbReference type="NCBI Taxonomy" id="39691"/>
    <lineage>
        <taxon>Bacteria</taxon>
        <taxon>Bacillati</taxon>
        <taxon>Actinomycetota</taxon>
        <taxon>Actinomycetes</taxon>
        <taxon>Mycobacteriales</taxon>
        <taxon>Mycobacteriaceae</taxon>
        <taxon>Mycolicibacterium</taxon>
    </lineage>
</organism>
<dbReference type="GO" id="GO:0005886">
    <property type="term" value="C:plasma membrane"/>
    <property type="evidence" value="ECO:0007669"/>
    <property type="project" value="UniProtKB-SubCell"/>
</dbReference>
<dbReference type="SUPFAM" id="SSF144083">
    <property type="entry name" value="Magnesium transport protein CorA, transmembrane region"/>
    <property type="match status" value="1"/>
</dbReference>
<evidence type="ECO:0000256" key="9">
    <source>
        <dbReference type="SAM" id="Phobius"/>
    </source>
</evidence>
<keyword evidence="4" id="KW-1003">Cell membrane</keyword>
<reference evidence="11" key="1">
    <citation type="submission" date="2018-05" db="EMBL/GenBank/DDBJ databases">
        <authorList>
            <person name="Deangelis K."/>
            <person name="Huntemann M."/>
            <person name="Clum A."/>
            <person name="Pillay M."/>
            <person name="Palaniappan K."/>
            <person name="Varghese N."/>
            <person name="Mikhailova N."/>
            <person name="Stamatis D."/>
            <person name="Reddy T."/>
            <person name="Daum C."/>
            <person name="Shapiro N."/>
            <person name="Ivanova N."/>
            <person name="Kyrpides N."/>
            <person name="Woyke T."/>
        </authorList>
    </citation>
    <scope>NUCLEOTIDE SEQUENCE [LARGE SCALE GENOMIC DNA]</scope>
    <source>
        <strain evidence="11">GAS496</strain>
    </source>
</reference>
<evidence type="ECO:0000256" key="7">
    <source>
        <dbReference type="ARBA" id="ARBA00023136"/>
    </source>
</evidence>
<evidence type="ECO:0000313" key="10">
    <source>
        <dbReference type="EMBL" id="PXX12220.1"/>
    </source>
</evidence>
<evidence type="ECO:0000256" key="6">
    <source>
        <dbReference type="ARBA" id="ARBA00022989"/>
    </source>
</evidence>
<evidence type="ECO:0000256" key="8">
    <source>
        <dbReference type="SAM" id="MobiDB-lite"/>
    </source>
</evidence>
<dbReference type="GO" id="GO:0050897">
    <property type="term" value="F:cobalt ion binding"/>
    <property type="evidence" value="ECO:0007669"/>
    <property type="project" value="TreeGrafter"/>
</dbReference>